<organism evidence="7 8">
    <name type="scientific">Nocardia neocaledoniensis</name>
    <dbReference type="NCBI Taxonomy" id="236511"/>
    <lineage>
        <taxon>Bacteria</taxon>
        <taxon>Bacillati</taxon>
        <taxon>Actinomycetota</taxon>
        <taxon>Actinomycetes</taxon>
        <taxon>Mycobacteriales</taxon>
        <taxon>Nocardiaceae</taxon>
        <taxon>Nocardia</taxon>
    </lineage>
</organism>
<dbReference type="EMBL" id="QGTL01000022">
    <property type="protein sequence ID" value="PWV66947.1"/>
    <property type="molecule type" value="Genomic_DNA"/>
</dbReference>
<keyword evidence="2" id="KW-0645">Protease</keyword>
<proteinExistence type="inferred from homology"/>
<dbReference type="Gene3D" id="3.90.1720.10">
    <property type="entry name" value="endopeptidase domain like (from Nostoc punctiforme)"/>
    <property type="match status" value="1"/>
</dbReference>
<keyword evidence="3" id="KW-0378">Hydrolase</keyword>
<accession>A0A317N0S4</accession>
<evidence type="ECO:0000313" key="8">
    <source>
        <dbReference type="Proteomes" id="UP000246410"/>
    </source>
</evidence>
<evidence type="ECO:0000256" key="2">
    <source>
        <dbReference type="ARBA" id="ARBA00022670"/>
    </source>
</evidence>
<dbReference type="PANTHER" id="PTHR47359">
    <property type="entry name" value="PEPTIDOGLYCAN DL-ENDOPEPTIDASE CWLO"/>
    <property type="match status" value="1"/>
</dbReference>
<evidence type="ECO:0000256" key="3">
    <source>
        <dbReference type="ARBA" id="ARBA00022801"/>
    </source>
</evidence>
<name>A0A317N0S4_9NOCA</name>
<evidence type="ECO:0000256" key="1">
    <source>
        <dbReference type="ARBA" id="ARBA00007074"/>
    </source>
</evidence>
<dbReference type="AlphaFoldDB" id="A0A317N0S4"/>
<gene>
    <name evidence="7" type="ORF">DFR69_12212</name>
</gene>
<keyword evidence="4" id="KW-0788">Thiol protease</keyword>
<sequence length="312" mass="32453">MTALTGELSGALDQLLGLYGGGSPEPAHTPTALRPVAAEAGTRSGAAPAAYQDAEGKRAAVIESLVGKDTTVGKAVQDSVDTTIAGRNRLKDHIANFHAQVKAITSLGDLRFGGPALLDAAQSALSSATKQVDSDTGAARQQAARIVPPAQRARGGSRQRSARRTRQGYRSSRARFRRHAAIRSDGTKGSNAVSIASQWLGTPYIWGGGNANGPTGGGFDCSGLTQYAVAQASGGEVQLPRTTYEQIYSGVRVAPGDVRPGDLVFPAESFSHRGPEHVQLAAGNGLVIEAPHSNASVRWSQMPDRAVVVRVL</sequence>
<evidence type="ECO:0000259" key="6">
    <source>
        <dbReference type="PROSITE" id="PS51935"/>
    </source>
</evidence>
<reference evidence="7 8" key="1">
    <citation type="submission" date="2018-05" db="EMBL/GenBank/DDBJ databases">
        <title>Genomic Encyclopedia of Type Strains, Phase IV (KMG-IV): sequencing the most valuable type-strain genomes for metagenomic binning, comparative biology and taxonomic classification.</title>
        <authorList>
            <person name="Goeker M."/>
        </authorList>
    </citation>
    <scope>NUCLEOTIDE SEQUENCE [LARGE SCALE GENOMIC DNA]</scope>
    <source>
        <strain evidence="7 8">DSM 44717</strain>
    </source>
</reference>
<dbReference type="PANTHER" id="PTHR47359:SF3">
    <property type="entry name" value="NLP_P60 DOMAIN-CONTAINING PROTEIN-RELATED"/>
    <property type="match status" value="1"/>
</dbReference>
<dbReference type="GO" id="GO:0006508">
    <property type="term" value="P:proteolysis"/>
    <property type="evidence" value="ECO:0007669"/>
    <property type="project" value="UniProtKB-KW"/>
</dbReference>
<feature type="domain" description="NlpC/P60" evidence="6">
    <location>
        <begin position="186"/>
        <end position="312"/>
    </location>
</feature>
<dbReference type="InterPro" id="IPR051794">
    <property type="entry name" value="PG_Endopeptidase_C40"/>
</dbReference>
<dbReference type="InterPro" id="IPR038765">
    <property type="entry name" value="Papain-like_cys_pep_sf"/>
</dbReference>
<protein>
    <submittedName>
        <fullName evidence="7">NlpC/P60 family protein</fullName>
    </submittedName>
</protein>
<comment type="caution">
    <text evidence="7">The sequence shown here is derived from an EMBL/GenBank/DDBJ whole genome shotgun (WGS) entry which is preliminary data.</text>
</comment>
<dbReference type="Pfam" id="PF00877">
    <property type="entry name" value="NLPC_P60"/>
    <property type="match status" value="1"/>
</dbReference>
<dbReference type="Proteomes" id="UP000246410">
    <property type="component" value="Unassembled WGS sequence"/>
</dbReference>
<dbReference type="SUPFAM" id="SSF54001">
    <property type="entry name" value="Cysteine proteinases"/>
    <property type="match status" value="1"/>
</dbReference>
<evidence type="ECO:0000313" key="7">
    <source>
        <dbReference type="EMBL" id="PWV66947.1"/>
    </source>
</evidence>
<feature type="compositionally biased region" description="Basic residues" evidence="5">
    <location>
        <begin position="155"/>
        <end position="181"/>
    </location>
</feature>
<feature type="region of interest" description="Disordered" evidence="5">
    <location>
        <begin position="129"/>
        <end position="188"/>
    </location>
</feature>
<dbReference type="RefSeq" id="WP_110041671.1">
    <property type="nucleotide sequence ID" value="NZ_QGTL01000022.1"/>
</dbReference>
<dbReference type="GO" id="GO:0008234">
    <property type="term" value="F:cysteine-type peptidase activity"/>
    <property type="evidence" value="ECO:0007669"/>
    <property type="project" value="UniProtKB-KW"/>
</dbReference>
<keyword evidence="8" id="KW-1185">Reference proteome</keyword>
<evidence type="ECO:0000256" key="4">
    <source>
        <dbReference type="ARBA" id="ARBA00022807"/>
    </source>
</evidence>
<dbReference type="InterPro" id="IPR000064">
    <property type="entry name" value="NLP_P60_dom"/>
</dbReference>
<comment type="similarity">
    <text evidence="1">Belongs to the peptidase C40 family.</text>
</comment>
<evidence type="ECO:0000256" key="5">
    <source>
        <dbReference type="SAM" id="MobiDB-lite"/>
    </source>
</evidence>
<dbReference type="PROSITE" id="PS51935">
    <property type="entry name" value="NLPC_P60"/>
    <property type="match status" value="1"/>
</dbReference>